<comment type="similarity">
    <text evidence="1">Belongs to the Cu-Zn superoxide dismutase family.</text>
</comment>
<accession>A0A0G1L247</accession>
<dbReference type="GO" id="GO:0006801">
    <property type="term" value="P:superoxide metabolic process"/>
    <property type="evidence" value="ECO:0007669"/>
    <property type="project" value="InterPro"/>
</dbReference>
<evidence type="ECO:0008006" key="4">
    <source>
        <dbReference type="Google" id="ProtNLM"/>
    </source>
</evidence>
<dbReference type="EMBL" id="LCKD01000012">
    <property type="protein sequence ID" value="KKT89873.1"/>
    <property type="molecule type" value="Genomic_DNA"/>
</dbReference>
<dbReference type="AlphaFoldDB" id="A0A0G1L247"/>
<proteinExistence type="inferred from homology"/>
<comment type="caution">
    <text evidence="2">The sequence shown here is derived from an EMBL/GenBank/DDBJ whole genome shotgun (WGS) entry which is preliminary data.</text>
</comment>
<name>A0A0G1L247_9BACT</name>
<sequence>MKILWTIVGILVVGTALYYLFFRTPGLVQQSPSPSPTVTLSPSPSPIVSASPTPAGTVIFDLDEQNNSNEDGKVTLIPLVGNKTQVVLNVENVPAGVSQPAHIHVGECPSPGAVKYALTPVVNGTSTTTLNVTVAQLKAQGKLAVNVHKSANEISTYVACADLKL</sequence>
<protein>
    <recommendedName>
        <fullName evidence="4">CHRD domain-containing protein</fullName>
    </recommendedName>
</protein>
<evidence type="ECO:0000256" key="1">
    <source>
        <dbReference type="ARBA" id="ARBA00010457"/>
    </source>
</evidence>
<evidence type="ECO:0000313" key="3">
    <source>
        <dbReference type="Proteomes" id="UP000034368"/>
    </source>
</evidence>
<dbReference type="Proteomes" id="UP000034368">
    <property type="component" value="Unassembled WGS sequence"/>
</dbReference>
<reference evidence="2 3" key="1">
    <citation type="journal article" date="2015" name="Nature">
        <title>rRNA introns, odd ribosomes, and small enigmatic genomes across a large radiation of phyla.</title>
        <authorList>
            <person name="Brown C.T."/>
            <person name="Hug L.A."/>
            <person name="Thomas B.C."/>
            <person name="Sharon I."/>
            <person name="Castelle C.J."/>
            <person name="Singh A."/>
            <person name="Wilkins M.J."/>
            <person name="Williams K.H."/>
            <person name="Banfield J.F."/>
        </authorList>
    </citation>
    <scope>NUCLEOTIDE SEQUENCE [LARGE SCALE GENOMIC DNA]</scope>
</reference>
<dbReference type="InterPro" id="IPR036423">
    <property type="entry name" value="SOD-like_Cu/Zn_dom_sf"/>
</dbReference>
<gene>
    <name evidence="2" type="ORF">UW90_C0012G0002</name>
</gene>
<evidence type="ECO:0000313" key="2">
    <source>
        <dbReference type="EMBL" id="KKT89873.1"/>
    </source>
</evidence>
<dbReference type="GO" id="GO:0046872">
    <property type="term" value="F:metal ion binding"/>
    <property type="evidence" value="ECO:0007669"/>
    <property type="project" value="InterPro"/>
</dbReference>
<dbReference type="SUPFAM" id="SSF49329">
    <property type="entry name" value="Cu,Zn superoxide dismutase-like"/>
    <property type="match status" value="1"/>
</dbReference>
<organism evidence="2 3">
    <name type="scientific">Candidatus Yanofskybacteria bacterium GW2011_GWB1_45_11</name>
    <dbReference type="NCBI Taxonomy" id="1619026"/>
    <lineage>
        <taxon>Bacteria</taxon>
        <taxon>Candidatus Yanofskyibacteriota</taxon>
    </lineage>
</organism>